<gene>
    <name evidence="6" type="ORF">CBOVIS_LOCUS9995</name>
</gene>
<dbReference type="GO" id="GO:0005829">
    <property type="term" value="C:cytosol"/>
    <property type="evidence" value="ECO:0007669"/>
    <property type="project" value="TreeGrafter"/>
</dbReference>
<organism evidence="6 7">
    <name type="scientific">Caenorhabditis bovis</name>
    <dbReference type="NCBI Taxonomy" id="2654633"/>
    <lineage>
        <taxon>Eukaryota</taxon>
        <taxon>Metazoa</taxon>
        <taxon>Ecdysozoa</taxon>
        <taxon>Nematoda</taxon>
        <taxon>Chromadorea</taxon>
        <taxon>Rhabditida</taxon>
        <taxon>Rhabditina</taxon>
        <taxon>Rhabditomorpha</taxon>
        <taxon>Rhabditoidea</taxon>
        <taxon>Rhabditidae</taxon>
        <taxon>Peloderinae</taxon>
        <taxon>Caenorhabditis</taxon>
    </lineage>
</organism>
<dbReference type="InterPro" id="IPR003903">
    <property type="entry name" value="UIM_dom"/>
</dbReference>
<dbReference type="GO" id="GO:0005634">
    <property type="term" value="C:nucleus"/>
    <property type="evidence" value="ECO:0007669"/>
    <property type="project" value="TreeGrafter"/>
</dbReference>
<accession>A0A8S1FAL9</accession>
<dbReference type="GO" id="GO:0031593">
    <property type="term" value="F:polyubiquitin modification-dependent protein binding"/>
    <property type="evidence" value="ECO:0007669"/>
    <property type="project" value="TreeGrafter"/>
</dbReference>
<dbReference type="GO" id="GO:0008540">
    <property type="term" value="C:proteasome regulatory particle, base subcomplex"/>
    <property type="evidence" value="ECO:0007669"/>
    <property type="project" value="TreeGrafter"/>
</dbReference>
<dbReference type="PANTHER" id="PTHR10223">
    <property type="entry name" value="26S PROTEASOME NON-ATPASE REGULATORY SUBUNIT 4"/>
    <property type="match status" value="1"/>
</dbReference>
<dbReference type="InterPro" id="IPR027040">
    <property type="entry name" value="PSMD4"/>
</dbReference>
<evidence type="ECO:0000256" key="2">
    <source>
        <dbReference type="ARBA" id="ARBA00014934"/>
    </source>
</evidence>
<dbReference type="FunFam" id="3.40.50.410:FF:000005">
    <property type="entry name" value="26S proteasome non-ATPase regulatory subunit 4"/>
    <property type="match status" value="1"/>
</dbReference>
<evidence type="ECO:0000256" key="4">
    <source>
        <dbReference type="SAM" id="MobiDB-lite"/>
    </source>
</evidence>
<dbReference type="Gene3D" id="6.10.300.40">
    <property type="match status" value="1"/>
</dbReference>
<comment type="caution">
    <text evidence="6">The sequence shown here is derived from an EMBL/GenBank/DDBJ whole genome shotgun (WGS) entry which is preliminary data.</text>
</comment>
<dbReference type="GO" id="GO:0043161">
    <property type="term" value="P:proteasome-mediated ubiquitin-dependent protein catabolic process"/>
    <property type="evidence" value="ECO:0007669"/>
    <property type="project" value="TreeGrafter"/>
</dbReference>
<dbReference type="InterPro" id="IPR002035">
    <property type="entry name" value="VWF_A"/>
</dbReference>
<sequence>MVQESTMICVDNSEFMRNGDFQPTRLQSQQDAVNLIMQCKLRANPENAVGILSMADNVNVLSSLSTEAGRLLMKTHQIEPKGTCNFVAGIKVAHLALKHRQNRNHKMRIVIFIGSPLVDIDSAEIVKIAKKLKKEKVQCDVIMFGDADESCQQAFSQFVETLNGKEGSGSNLVVVPTGSALSDALLTSTVCRTDDGGNGGGLGAGGFEFGVDPENDPDLALALRVSMEEERARQAAVAAANNEGGEAAVQNAPIQDASQIPFEEMDMGAMTEEQQLEWAMRLSMQDNAPPASAPAADPANTAHNTSDDDKMEVDVTGNNTPDNLDELMNNPELLQQLVDDLPASQKQDEKKKKEDEKK</sequence>
<dbReference type="Gene3D" id="3.40.50.410">
    <property type="entry name" value="von Willebrand factor, type A domain"/>
    <property type="match status" value="1"/>
</dbReference>
<dbReference type="PROSITE" id="PS50330">
    <property type="entry name" value="UIM"/>
    <property type="match status" value="2"/>
</dbReference>
<proteinExistence type="inferred from homology"/>
<dbReference type="SUPFAM" id="SSF53300">
    <property type="entry name" value="vWA-like"/>
    <property type="match status" value="1"/>
</dbReference>
<dbReference type="Pfam" id="PF02809">
    <property type="entry name" value="UIM"/>
    <property type="match status" value="2"/>
</dbReference>
<dbReference type="AlphaFoldDB" id="A0A8S1FAL9"/>
<dbReference type="InterPro" id="IPR036465">
    <property type="entry name" value="vWFA_dom_sf"/>
</dbReference>
<evidence type="ECO:0000313" key="6">
    <source>
        <dbReference type="EMBL" id="CAB3408185.1"/>
    </source>
</evidence>
<keyword evidence="3" id="KW-0647">Proteasome</keyword>
<dbReference type="PROSITE" id="PS50234">
    <property type="entry name" value="VWFA"/>
    <property type="match status" value="1"/>
</dbReference>
<dbReference type="SMART" id="SM00726">
    <property type="entry name" value="UIM"/>
    <property type="match status" value="2"/>
</dbReference>
<feature type="region of interest" description="Disordered" evidence="4">
    <location>
        <begin position="286"/>
        <end position="358"/>
    </location>
</feature>
<dbReference type="PANTHER" id="PTHR10223:SF0">
    <property type="entry name" value="26S PROTEASOME NON-ATPASE REGULATORY SUBUNIT 4"/>
    <property type="match status" value="1"/>
</dbReference>
<evidence type="ECO:0000313" key="7">
    <source>
        <dbReference type="Proteomes" id="UP000494206"/>
    </source>
</evidence>
<dbReference type="Gene3D" id="6.10.250.380">
    <property type="match status" value="1"/>
</dbReference>
<feature type="domain" description="VWFA" evidence="5">
    <location>
        <begin position="5"/>
        <end position="190"/>
    </location>
</feature>
<keyword evidence="7" id="KW-1185">Reference proteome</keyword>
<dbReference type="SMART" id="SM00327">
    <property type="entry name" value="VWA"/>
    <property type="match status" value="1"/>
</dbReference>
<evidence type="ECO:0000256" key="1">
    <source>
        <dbReference type="ARBA" id="ARBA00005574"/>
    </source>
</evidence>
<feature type="compositionally biased region" description="Low complexity" evidence="4">
    <location>
        <begin position="288"/>
        <end position="302"/>
    </location>
</feature>
<feature type="compositionally biased region" description="Basic and acidic residues" evidence="4">
    <location>
        <begin position="346"/>
        <end position="358"/>
    </location>
</feature>
<name>A0A8S1FAL9_9PELO</name>
<dbReference type="Pfam" id="PF13519">
    <property type="entry name" value="VWA_2"/>
    <property type="match status" value="1"/>
</dbReference>
<evidence type="ECO:0000256" key="3">
    <source>
        <dbReference type="ARBA" id="ARBA00022942"/>
    </source>
</evidence>
<dbReference type="EMBL" id="CADEPM010000007">
    <property type="protein sequence ID" value="CAB3408185.1"/>
    <property type="molecule type" value="Genomic_DNA"/>
</dbReference>
<reference evidence="6 7" key="1">
    <citation type="submission" date="2020-04" db="EMBL/GenBank/DDBJ databases">
        <authorList>
            <person name="Laetsch R D."/>
            <person name="Stevens L."/>
            <person name="Kumar S."/>
            <person name="Blaxter L. M."/>
        </authorList>
    </citation>
    <scope>NUCLEOTIDE SEQUENCE [LARGE SCALE GENOMIC DNA]</scope>
</reference>
<evidence type="ECO:0000259" key="5">
    <source>
        <dbReference type="PROSITE" id="PS50234"/>
    </source>
</evidence>
<comment type="similarity">
    <text evidence="1">Belongs to the proteasome subunit S5A family.</text>
</comment>
<dbReference type="OrthoDB" id="1731724at2759"/>
<dbReference type="Proteomes" id="UP000494206">
    <property type="component" value="Unassembled WGS sequence"/>
</dbReference>
<protein>
    <recommendedName>
        <fullName evidence="2">26S proteasome non-ATPase regulatory subunit 4</fullName>
    </recommendedName>
</protein>